<reference evidence="1 2" key="1">
    <citation type="journal article" date="2019" name="Commun. Biol.">
        <title>The bagworm genome reveals a unique fibroin gene that provides high tensile strength.</title>
        <authorList>
            <person name="Kono N."/>
            <person name="Nakamura H."/>
            <person name="Ohtoshi R."/>
            <person name="Tomita M."/>
            <person name="Numata K."/>
            <person name="Arakawa K."/>
        </authorList>
    </citation>
    <scope>NUCLEOTIDE SEQUENCE [LARGE SCALE GENOMIC DNA]</scope>
</reference>
<proteinExistence type="predicted"/>
<keyword evidence="2" id="KW-1185">Reference proteome</keyword>
<name>A0A4C1W4K2_EUMVA</name>
<evidence type="ECO:0000313" key="2">
    <source>
        <dbReference type="Proteomes" id="UP000299102"/>
    </source>
</evidence>
<dbReference type="Proteomes" id="UP000299102">
    <property type="component" value="Unassembled WGS sequence"/>
</dbReference>
<evidence type="ECO:0000313" key="1">
    <source>
        <dbReference type="EMBL" id="GBP45104.1"/>
    </source>
</evidence>
<comment type="caution">
    <text evidence="1">The sequence shown here is derived from an EMBL/GenBank/DDBJ whole genome shotgun (WGS) entry which is preliminary data.</text>
</comment>
<dbReference type="AlphaFoldDB" id="A0A4C1W4K2"/>
<accession>A0A4C1W4K2</accession>
<organism evidence="1 2">
    <name type="scientific">Eumeta variegata</name>
    <name type="common">Bagworm moth</name>
    <name type="synonym">Eumeta japonica</name>
    <dbReference type="NCBI Taxonomy" id="151549"/>
    <lineage>
        <taxon>Eukaryota</taxon>
        <taxon>Metazoa</taxon>
        <taxon>Ecdysozoa</taxon>
        <taxon>Arthropoda</taxon>
        <taxon>Hexapoda</taxon>
        <taxon>Insecta</taxon>
        <taxon>Pterygota</taxon>
        <taxon>Neoptera</taxon>
        <taxon>Endopterygota</taxon>
        <taxon>Lepidoptera</taxon>
        <taxon>Glossata</taxon>
        <taxon>Ditrysia</taxon>
        <taxon>Tineoidea</taxon>
        <taxon>Psychidae</taxon>
        <taxon>Oiketicinae</taxon>
        <taxon>Eumeta</taxon>
    </lineage>
</organism>
<gene>
    <name evidence="1" type="ORF">EVAR_33209_1</name>
</gene>
<dbReference type="EMBL" id="BGZK01000464">
    <property type="protein sequence ID" value="GBP45104.1"/>
    <property type="molecule type" value="Genomic_DNA"/>
</dbReference>
<protein>
    <submittedName>
        <fullName evidence="1">Uncharacterized protein</fullName>
    </submittedName>
</protein>
<sequence>MSEWCDLKDIVTRVVKGKLRWFGLVRAKESRLTKQIYRSTSEPHSTDIVFGRRRTRTSLAQIVSQISAITFEIVKSVINSAKRWSFIIKGQPKSVITLVGLNGNDIHRKS</sequence>